<dbReference type="PRINTS" id="PR00455">
    <property type="entry name" value="HTHTETR"/>
</dbReference>
<evidence type="ECO:0000259" key="6">
    <source>
        <dbReference type="PROSITE" id="PS50977"/>
    </source>
</evidence>
<dbReference type="Proteomes" id="UP001343724">
    <property type="component" value="Unassembled WGS sequence"/>
</dbReference>
<dbReference type="PRINTS" id="PR00400">
    <property type="entry name" value="TETREPRESSOR"/>
</dbReference>
<dbReference type="Gene3D" id="1.10.357.10">
    <property type="entry name" value="Tetracycline Repressor, domain 2"/>
    <property type="match status" value="1"/>
</dbReference>
<keyword evidence="2" id="KW-0805">Transcription regulation</keyword>
<dbReference type="InterPro" id="IPR003012">
    <property type="entry name" value="Tet_transcr_reg_TetR"/>
</dbReference>
<dbReference type="PROSITE" id="PS50977">
    <property type="entry name" value="HTH_TETR_2"/>
    <property type="match status" value="1"/>
</dbReference>
<accession>A0ABU6J1K4</accession>
<reference evidence="7 8" key="1">
    <citation type="submission" date="2024-01" db="EMBL/GenBank/DDBJ databases">
        <title>novel species in genus Adlercreutzia.</title>
        <authorList>
            <person name="Liu X."/>
        </authorList>
    </citation>
    <scope>NUCLEOTIDE SEQUENCE [LARGE SCALE GENOMIC DNA]</scope>
    <source>
        <strain evidence="7 8">R22</strain>
    </source>
</reference>
<dbReference type="InterPro" id="IPR001647">
    <property type="entry name" value="HTH_TetR"/>
</dbReference>
<dbReference type="RefSeq" id="WP_326455145.1">
    <property type="nucleotide sequence ID" value="NZ_JAYMFH010000017.1"/>
</dbReference>
<evidence type="ECO:0000313" key="8">
    <source>
        <dbReference type="Proteomes" id="UP001343724"/>
    </source>
</evidence>
<dbReference type="SUPFAM" id="SSF46689">
    <property type="entry name" value="Homeodomain-like"/>
    <property type="match status" value="1"/>
</dbReference>
<evidence type="ECO:0000256" key="5">
    <source>
        <dbReference type="PROSITE-ProRule" id="PRU00335"/>
    </source>
</evidence>
<sequence>MSQSASEEARPALSRESIVCAATVLIEREGLRSFTMRSLGKELGVSAMAVYSHFSSRGEVLAAVLERFMATMDTDPVPGERWDDTLRRTMTSIYREGVAHPEISSIEVEPGSGDEGLASHTDKIIRLHLNQGMPEDVLSWAWAMVDAYLTGFTGNAVAVRKEKAQRERGNASENTEAPEAPFWRSIVDRAYTDEAFAHGVEIIIEGVRGLAAPDPCEWRTPEDAGEGPLLAH</sequence>
<evidence type="ECO:0000256" key="3">
    <source>
        <dbReference type="ARBA" id="ARBA00023125"/>
    </source>
</evidence>
<organism evidence="7 8">
    <name type="scientific">Adlercreutzia shanghongiae</name>
    <dbReference type="NCBI Taxonomy" id="3111773"/>
    <lineage>
        <taxon>Bacteria</taxon>
        <taxon>Bacillati</taxon>
        <taxon>Actinomycetota</taxon>
        <taxon>Coriobacteriia</taxon>
        <taxon>Eggerthellales</taxon>
        <taxon>Eggerthellaceae</taxon>
        <taxon>Adlercreutzia</taxon>
    </lineage>
</organism>
<feature type="domain" description="HTH tetR-type" evidence="6">
    <location>
        <begin position="12"/>
        <end position="72"/>
    </location>
</feature>
<dbReference type="InterPro" id="IPR004111">
    <property type="entry name" value="Repressor_TetR_C"/>
</dbReference>
<keyword evidence="1" id="KW-0678">Repressor</keyword>
<dbReference type="InterPro" id="IPR036271">
    <property type="entry name" value="Tet_transcr_reg_TetR-rel_C_sf"/>
</dbReference>
<feature type="DNA-binding region" description="H-T-H motif" evidence="5">
    <location>
        <begin position="35"/>
        <end position="54"/>
    </location>
</feature>
<evidence type="ECO:0000256" key="4">
    <source>
        <dbReference type="ARBA" id="ARBA00023163"/>
    </source>
</evidence>
<dbReference type="Pfam" id="PF02909">
    <property type="entry name" value="TetR_C_1"/>
    <property type="match status" value="1"/>
</dbReference>
<evidence type="ECO:0000256" key="1">
    <source>
        <dbReference type="ARBA" id="ARBA00022491"/>
    </source>
</evidence>
<protein>
    <submittedName>
        <fullName evidence="7">TetR family transcriptional regulator</fullName>
    </submittedName>
</protein>
<keyword evidence="8" id="KW-1185">Reference proteome</keyword>
<evidence type="ECO:0000313" key="7">
    <source>
        <dbReference type="EMBL" id="MEC4295813.1"/>
    </source>
</evidence>
<keyword evidence="3 5" id="KW-0238">DNA-binding</keyword>
<dbReference type="SUPFAM" id="SSF48498">
    <property type="entry name" value="Tetracyclin repressor-like, C-terminal domain"/>
    <property type="match status" value="1"/>
</dbReference>
<dbReference type="InterPro" id="IPR009057">
    <property type="entry name" value="Homeodomain-like_sf"/>
</dbReference>
<gene>
    <name evidence="7" type="ORF">VJ920_10880</name>
</gene>
<dbReference type="Pfam" id="PF00440">
    <property type="entry name" value="TetR_N"/>
    <property type="match status" value="1"/>
</dbReference>
<evidence type="ECO:0000256" key="2">
    <source>
        <dbReference type="ARBA" id="ARBA00023015"/>
    </source>
</evidence>
<dbReference type="PANTHER" id="PTHR30055">
    <property type="entry name" value="HTH-TYPE TRANSCRIPTIONAL REGULATOR RUTR"/>
    <property type="match status" value="1"/>
</dbReference>
<name>A0ABU6J1K4_9ACTN</name>
<dbReference type="PANTHER" id="PTHR30055:SF234">
    <property type="entry name" value="HTH-TYPE TRANSCRIPTIONAL REGULATOR BETI"/>
    <property type="match status" value="1"/>
</dbReference>
<comment type="caution">
    <text evidence="7">The sequence shown here is derived from an EMBL/GenBank/DDBJ whole genome shotgun (WGS) entry which is preliminary data.</text>
</comment>
<dbReference type="InterPro" id="IPR050109">
    <property type="entry name" value="HTH-type_TetR-like_transc_reg"/>
</dbReference>
<keyword evidence="4" id="KW-0804">Transcription</keyword>
<dbReference type="EMBL" id="JAYMFH010000017">
    <property type="protein sequence ID" value="MEC4295813.1"/>
    <property type="molecule type" value="Genomic_DNA"/>
</dbReference>
<proteinExistence type="predicted"/>